<keyword evidence="1" id="KW-1133">Transmembrane helix</keyword>
<evidence type="ECO:0000256" key="1">
    <source>
        <dbReference type="SAM" id="Phobius"/>
    </source>
</evidence>
<keyword evidence="1" id="KW-0812">Transmembrane</keyword>
<name>A0A0N7KIP3_ORYSJ</name>
<protein>
    <submittedName>
        <fullName evidence="2">Os04g0221450 protein</fullName>
    </submittedName>
</protein>
<evidence type="ECO:0000313" key="3">
    <source>
        <dbReference type="Proteomes" id="UP000059680"/>
    </source>
</evidence>
<reference evidence="2 3" key="3">
    <citation type="journal article" date="2013" name="Rice">
        <title>Improvement of the Oryza sativa Nipponbare reference genome using next generation sequence and optical map data.</title>
        <authorList>
            <person name="Kawahara Y."/>
            <person name="de la Bastide M."/>
            <person name="Hamilton J.P."/>
            <person name="Kanamori H."/>
            <person name="McCombie W.R."/>
            <person name="Ouyang S."/>
            <person name="Schwartz D.C."/>
            <person name="Tanaka T."/>
            <person name="Wu J."/>
            <person name="Zhou S."/>
            <person name="Childs K.L."/>
            <person name="Davidson R.M."/>
            <person name="Lin H."/>
            <person name="Quesada-Ocampo L."/>
            <person name="Vaillancourt B."/>
            <person name="Sakai H."/>
            <person name="Lee S.S."/>
            <person name="Kim J."/>
            <person name="Numa H."/>
            <person name="Itoh T."/>
            <person name="Buell C.R."/>
            <person name="Matsumoto T."/>
        </authorList>
    </citation>
    <scope>NUCLEOTIDE SEQUENCE [LARGE SCALE GENOMIC DNA]</scope>
    <source>
        <strain evidence="3">cv. Nipponbare</strain>
    </source>
</reference>
<keyword evidence="3" id="KW-1185">Reference proteome</keyword>
<gene>
    <name evidence="2" type="ordered locus">Os04g0221450</name>
    <name evidence="2" type="ORF">OSNPB_040221450</name>
</gene>
<dbReference type="Proteomes" id="UP000059680">
    <property type="component" value="Chromosome 4"/>
</dbReference>
<organism evidence="2 3">
    <name type="scientific">Oryza sativa subsp. japonica</name>
    <name type="common">Rice</name>
    <dbReference type="NCBI Taxonomy" id="39947"/>
    <lineage>
        <taxon>Eukaryota</taxon>
        <taxon>Viridiplantae</taxon>
        <taxon>Streptophyta</taxon>
        <taxon>Embryophyta</taxon>
        <taxon>Tracheophyta</taxon>
        <taxon>Spermatophyta</taxon>
        <taxon>Magnoliopsida</taxon>
        <taxon>Liliopsida</taxon>
        <taxon>Poales</taxon>
        <taxon>Poaceae</taxon>
        <taxon>BOP clade</taxon>
        <taxon>Oryzoideae</taxon>
        <taxon>Oryzeae</taxon>
        <taxon>Oryzinae</taxon>
        <taxon>Oryza</taxon>
        <taxon>Oryza sativa</taxon>
    </lineage>
</organism>
<dbReference type="InParanoid" id="A0A0N7KIP3"/>
<dbReference type="EMBL" id="AP014960">
    <property type="protein sequence ID" value="BAS88177.1"/>
    <property type="molecule type" value="Genomic_DNA"/>
</dbReference>
<dbReference type="AlphaFoldDB" id="A0A0N7KIP3"/>
<dbReference type="PaxDb" id="39947-A0A0N7KIP3"/>
<dbReference type="Gramene" id="Os04t0221450-01">
    <property type="protein sequence ID" value="Os04t0221450-01"/>
    <property type="gene ID" value="Os04g0221450"/>
</dbReference>
<keyword evidence="1" id="KW-0472">Membrane</keyword>
<evidence type="ECO:0000313" key="2">
    <source>
        <dbReference type="EMBL" id="BAS88177.1"/>
    </source>
</evidence>
<sequence>MVVTTSGSYQLPAHEVLGRLGQLVVRPNPTRQVYSSLISQSSDVVVWAHLILFTGFIGSSILKFDSRRLLINCSFIFRQFSSIYECFSCIYVSSIVHSESRYFI</sequence>
<proteinExistence type="predicted"/>
<reference evidence="2 3" key="2">
    <citation type="journal article" date="2013" name="Plant Cell Physiol.">
        <title>Rice Annotation Project Database (RAP-DB): an integrative and interactive database for rice genomics.</title>
        <authorList>
            <person name="Sakai H."/>
            <person name="Lee S.S."/>
            <person name="Tanaka T."/>
            <person name="Numa H."/>
            <person name="Kim J."/>
            <person name="Kawahara Y."/>
            <person name="Wakimoto H."/>
            <person name="Yang C.C."/>
            <person name="Iwamoto M."/>
            <person name="Abe T."/>
            <person name="Yamada Y."/>
            <person name="Muto A."/>
            <person name="Inokuchi H."/>
            <person name="Ikemura T."/>
            <person name="Matsumoto T."/>
            <person name="Sasaki T."/>
            <person name="Itoh T."/>
        </authorList>
    </citation>
    <scope>NUCLEOTIDE SEQUENCE [LARGE SCALE GENOMIC DNA]</scope>
    <source>
        <strain evidence="3">cv. Nipponbare</strain>
    </source>
</reference>
<feature type="transmembrane region" description="Helical" evidence="1">
    <location>
        <begin position="44"/>
        <end position="62"/>
    </location>
</feature>
<accession>A0A0N7KIP3</accession>
<reference evidence="3" key="1">
    <citation type="journal article" date="2005" name="Nature">
        <title>The map-based sequence of the rice genome.</title>
        <authorList>
            <consortium name="International rice genome sequencing project (IRGSP)"/>
            <person name="Matsumoto T."/>
            <person name="Wu J."/>
            <person name="Kanamori H."/>
            <person name="Katayose Y."/>
            <person name="Fujisawa M."/>
            <person name="Namiki N."/>
            <person name="Mizuno H."/>
            <person name="Yamamoto K."/>
            <person name="Antonio B.A."/>
            <person name="Baba T."/>
            <person name="Sakata K."/>
            <person name="Nagamura Y."/>
            <person name="Aoki H."/>
            <person name="Arikawa K."/>
            <person name="Arita K."/>
            <person name="Bito T."/>
            <person name="Chiden Y."/>
            <person name="Fujitsuka N."/>
            <person name="Fukunaka R."/>
            <person name="Hamada M."/>
            <person name="Harada C."/>
            <person name="Hayashi A."/>
            <person name="Hijishita S."/>
            <person name="Honda M."/>
            <person name="Hosokawa S."/>
            <person name="Ichikawa Y."/>
            <person name="Idonuma A."/>
            <person name="Iijima M."/>
            <person name="Ikeda M."/>
            <person name="Ikeno M."/>
            <person name="Ito K."/>
            <person name="Ito S."/>
            <person name="Ito T."/>
            <person name="Ito Y."/>
            <person name="Ito Y."/>
            <person name="Iwabuchi A."/>
            <person name="Kamiya K."/>
            <person name="Karasawa W."/>
            <person name="Kurita K."/>
            <person name="Katagiri S."/>
            <person name="Kikuta A."/>
            <person name="Kobayashi H."/>
            <person name="Kobayashi N."/>
            <person name="Machita K."/>
            <person name="Maehara T."/>
            <person name="Masukawa M."/>
            <person name="Mizubayashi T."/>
            <person name="Mukai Y."/>
            <person name="Nagasaki H."/>
            <person name="Nagata Y."/>
            <person name="Naito S."/>
            <person name="Nakashima M."/>
            <person name="Nakama Y."/>
            <person name="Nakamichi Y."/>
            <person name="Nakamura M."/>
            <person name="Meguro A."/>
            <person name="Negishi M."/>
            <person name="Ohta I."/>
            <person name="Ohta T."/>
            <person name="Okamoto M."/>
            <person name="Ono N."/>
            <person name="Saji S."/>
            <person name="Sakaguchi M."/>
            <person name="Sakai K."/>
            <person name="Shibata M."/>
            <person name="Shimokawa T."/>
            <person name="Song J."/>
            <person name="Takazaki Y."/>
            <person name="Terasawa K."/>
            <person name="Tsugane M."/>
            <person name="Tsuji K."/>
            <person name="Ueda S."/>
            <person name="Waki K."/>
            <person name="Yamagata H."/>
            <person name="Yamamoto M."/>
            <person name="Yamamoto S."/>
            <person name="Yamane H."/>
            <person name="Yoshiki S."/>
            <person name="Yoshihara R."/>
            <person name="Yukawa K."/>
            <person name="Zhong H."/>
            <person name="Yano M."/>
            <person name="Yuan Q."/>
            <person name="Ouyang S."/>
            <person name="Liu J."/>
            <person name="Jones K.M."/>
            <person name="Gansberger K."/>
            <person name="Moffat K."/>
            <person name="Hill J."/>
            <person name="Bera J."/>
            <person name="Fadrosh D."/>
            <person name="Jin S."/>
            <person name="Johri S."/>
            <person name="Kim M."/>
            <person name="Overton L."/>
            <person name="Reardon M."/>
            <person name="Tsitrin T."/>
            <person name="Vuong H."/>
            <person name="Weaver B."/>
            <person name="Ciecko A."/>
            <person name="Tallon L."/>
            <person name="Jackson J."/>
            <person name="Pai G."/>
            <person name="Aken S.V."/>
            <person name="Utterback T."/>
            <person name="Reidmuller S."/>
            <person name="Feldblyum T."/>
            <person name="Hsiao J."/>
            <person name="Zismann V."/>
            <person name="Iobst S."/>
            <person name="de Vazeille A.R."/>
            <person name="Buell C.R."/>
            <person name="Ying K."/>
            <person name="Li Y."/>
            <person name="Lu T."/>
            <person name="Huang Y."/>
            <person name="Zhao Q."/>
            <person name="Feng Q."/>
            <person name="Zhang L."/>
            <person name="Zhu J."/>
            <person name="Weng Q."/>
            <person name="Mu J."/>
            <person name="Lu Y."/>
            <person name="Fan D."/>
            <person name="Liu Y."/>
            <person name="Guan J."/>
            <person name="Zhang Y."/>
            <person name="Yu S."/>
            <person name="Liu X."/>
            <person name="Zhang Y."/>
            <person name="Hong G."/>
            <person name="Han B."/>
            <person name="Choisne N."/>
            <person name="Demange N."/>
            <person name="Orjeda G."/>
            <person name="Samain S."/>
            <person name="Cattolico L."/>
            <person name="Pelletier E."/>
            <person name="Couloux A."/>
            <person name="Segurens B."/>
            <person name="Wincker P."/>
            <person name="D'Hont A."/>
            <person name="Scarpelli C."/>
            <person name="Weissenbach J."/>
            <person name="Salanoubat M."/>
            <person name="Quetier F."/>
            <person name="Yu Y."/>
            <person name="Kim H.R."/>
            <person name="Rambo T."/>
            <person name="Currie J."/>
            <person name="Collura K."/>
            <person name="Luo M."/>
            <person name="Yang T."/>
            <person name="Ammiraju J.S.S."/>
            <person name="Engler F."/>
            <person name="Soderlund C."/>
            <person name="Wing R.A."/>
            <person name="Palmer L.E."/>
            <person name="de la Bastide M."/>
            <person name="Spiegel L."/>
            <person name="Nascimento L."/>
            <person name="Zutavern T."/>
            <person name="O'Shaughnessy A."/>
            <person name="Dike S."/>
            <person name="Dedhia N."/>
            <person name="Preston R."/>
            <person name="Balija V."/>
            <person name="McCombie W.R."/>
            <person name="Chow T."/>
            <person name="Chen H."/>
            <person name="Chung M."/>
            <person name="Chen C."/>
            <person name="Shaw J."/>
            <person name="Wu H."/>
            <person name="Hsiao K."/>
            <person name="Chao Y."/>
            <person name="Chu M."/>
            <person name="Cheng C."/>
            <person name="Hour A."/>
            <person name="Lee P."/>
            <person name="Lin S."/>
            <person name="Lin Y."/>
            <person name="Liou J."/>
            <person name="Liu S."/>
            <person name="Hsing Y."/>
            <person name="Raghuvanshi S."/>
            <person name="Mohanty A."/>
            <person name="Bharti A.K."/>
            <person name="Gaur A."/>
            <person name="Gupta V."/>
            <person name="Kumar D."/>
            <person name="Ravi V."/>
            <person name="Vij S."/>
            <person name="Kapur A."/>
            <person name="Khurana P."/>
            <person name="Khurana P."/>
            <person name="Khurana J.P."/>
            <person name="Tyagi A.K."/>
            <person name="Gaikwad K."/>
            <person name="Singh A."/>
            <person name="Dalal V."/>
            <person name="Srivastava S."/>
            <person name="Dixit A."/>
            <person name="Pal A.K."/>
            <person name="Ghazi I.A."/>
            <person name="Yadav M."/>
            <person name="Pandit A."/>
            <person name="Bhargava A."/>
            <person name="Sureshbabu K."/>
            <person name="Batra K."/>
            <person name="Sharma T.R."/>
            <person name="Mohapatra T."/>
            <person name="Singh N.K."/>
            <person name="Messing J."/>
            <person name="Nelson A.B."/>
            <person name="Fuks G."/>
            <person name="Kavchok S."/>
            <person name="Keizer G."/>
            <person name="Linton E."/>
            <person name="Llaca V."/>
            <person name="Song R."/>
            <person name="Tanyolac B."/>
            <person name="Young S."/>
            <person name="Ho-Il K."/>
            <person name="Hahn J.H."/>
            <person name="Sangsakoo G."/>
            <person name="Vanavichit A."/>
            <person name="de Mattos Luiz.A.T."/>
            <person name="Zimmer P.D."/>
            <person name="Malone G."/>
            <person name="Dellagostin O."/>
            <person name="de Oliveira A.C."/>
            <person name="Bevan M."/>
            <person name="Bancroft I."/>
            <person name="Minx P."/>
            <person name="Cordum H."/>
            <person name="Wilson R."/>
            <person name="Cheng Z."/>
            <person name="Jin W."/>
            <person name="Jiang J."/>
            <person name="Leong S.A."/>
            <person name="Iwama H."/>
            <person name="Gojobori T."/>
            <person name="Itoh T."/>
            <person name="Niimura Y."/>
            <person name="Fujii Y."/>
            <person name="Habara T."/>
            <person name="Sakai H."/>
            <person name="Sato Y."/>
            <person name="Wilson G."/>
            <person name="Kumar K."/>
            <person name="McCouch S."/>
            <person name="Juretic N."/>
            <person name="Hoen D."/>
            <person name="Wright S."/>
            <person name="Bruskiewich R."/>
            <person name="Bureau T."/>
            <person name="Miyao A."/>
            <person name="Hirochika H."/>
            <person name="Nishikawa T."/>
            <person name="Kadowaki K."/>
            <person name="Sugiura M."/>
            <person name="Burr B."/>
            <person name="Sasaki T."/>
        </authorList>
    </citation>
    <scope>NUCLEOTIDE SEQUENCE [LARGE SCALE GENOMIC DNA]</scope>
    <source>
        <strain evidence="3">cv. Nipponbare</strain>
    </source>
</reference>